<evidence type="ECO:0000256" key="2">
    <source>
        <dbReference type="SAM" id="Phobius"/>
    </source>
</evidence>
<protein>
    <submittedName>
        <fullName evidence="3">Serine/threonine protein kinase</fullName>
    </submittedName>
</protein>
<keyword evidence="3" id="KW-0418">Kinase</keyword>
<sequence>MPQLPEFFATQHNLHELAVVDDAPSSTLFAVEDGTTHQRLSVEIFAPGTTGMVEKSTALHGLHHPAIAPLVGTGTTADDQEFIVREGFSGTQLSQLPNNLSREDAVEVFGPLAGAVDFLVSRNQADFAVHGLREARVGVDKQRQISVLAAAGPSGEEHGDAVAAFEELVARKCPEYKPTGNAGSAKDVVADLRPQREFDTAQIPRVQEPEPRPQQQFAPPQQQQQPQPLAMAQPTAQQPMAPAPKKKGKGGLIALISVLAVAAIAAAAALWFFLSYPSWNDKEQNLADAYPNLVGSRSGQDGFDGAKCSSRDPETGQEAKISCVGDGFSYIVTYYPSVEERDAMLPDAEPVELSNDQCTIQSFETTADVPTYVMAVEGTQSAFLVWGDRAEDERLNLPLCAS</sequence>
<dbReference type="Proteomes" id="UP001146430">
    <property type="component" value="Unassembled WGS sequence"/>
</dbReference>
<dbReference type="GO" id="GO:0004674">
    <property type="term" value="F:protein serine/threonine kinase activity"/>
    <property type="evidence" value="ECO:0007669"/>
    <property type="project" value="UniProtKB-KW"/>
</dbReference>
<gene>
    <name evidence="3" type="ORF">L8V01_09710</name>
</gene>
<keyword evidence="3" id="KW-0723">Serine/threonine-protein kinase</keyword>
<keyword evidence="2" id="KW-1133">Transmembrane helix</keyword>
<evidence type="ECO:0000313" key="4">
    <source>
        <dbReference type="Proteomes" id="UP001146430"/>
    </source>
</evidence>
<feature type="transmembrane region" description="Helical" evidence="2">
    <location>
        <begin position="252"/>
        <end position="274"/>
    </location>
</feature>
<evidence type="ECO:0000313" key="3">
    <source>
        <dbReference type="EMBL" id="MCZ9307750.1"/>
    </source>
</evidence>
<feature type="compositionally biased region" description="Low complexity" evidence="1">
    <location>
        <begin position="213"/>
        <end position="240"/>
    </location>
</feature>
<proteinExistence type="predicted"/>
<keyword evidence="2" id="KW-0472">Membrane</keyword>
<dbReference type="RefSeq" id="WP_269946864.1">
    <property type="nucleotide sequence ID" value="NZ_JAKMUU010000006.1"/>
</dbReference>
<accession>A0A9X3MDM8</accession>
<dbReference type="AlphaFoldDB" id="A0A9X3MDM8"/>
<name>A0A9X3MDM8_9CORY</name>
<comment type="caution">
    <text evidence="3">The sequence shown here is derived from an EMBL/GenBank/DDBJ whole genome shotgun (WGS) entry which is preliminary data.</text>
</comment>
<reference evidence="3" key="1">
    <citation type="submission" date="2022-02" db="EMBL/GenBank/DDBJ databases">
        <title>Corynebacterium sp. from urogenital microbiome.</title>
        <authorList>
            <person name="Cappelli E.A."/>
            <person name="Ribeiro T.G."/>
            <person name="Peixe L."/>
        </authorList>
    </citation>
    <scope>NUCLEOTIDE SEQUENCE</scope>
    <source>
        <strain evidence="3">C8Ua_181</strain>
    </source>
</reference>
<evidence type="ECO:0000256" key="1">
    <source>
        <dbReference type="SAM" id="MobiDB-lite"/>
    </source>
</evidence>
<dbReference type="EMBL" id="JAKMUU010000006">
    <property type="protein sequence ID" value="MCZ9307750.1"/>
    <property type="molecule type" value="Genomic_DNA"/>
</dbReference>
<feature type="region of interest" description="Disordered" evidence="1">
    <location>
        <begin position="202"/>
        <end position="246"/>
    </location>
</feature>
<organism evidence="3 4">
    <name type="scientific">Corynebacterium curieae</name>
    <dbReference type="NCBI Taxonomy" id="2913500"/>
    <lineage>
        <taxon>Bacteria</taxon>
        <taxon>Bacillati</taxon>
        <taxon>Actinomycetota</taxon>
        <taxon>Actinomycetes</taxon>
        <taxon>Mycobacteriales</taxon>
        <taxon>Corynebacteriaceae</taxon>
        <taxon>Corynebacterium</taxon>
    </lineage>
</organism>
<keyword evidence="2" id="KW-0812">Transmembrane</keyword>
<keyword evidence="3" id="KW-0808">Transferase</keyword>